<feature type="domain" description="Glycoside hydrolase family 20 catalytic" evidence="8">
    <location>
        <begin position="169"/>
        <end position="513"/>
    </location>
</feature>
<dbReference type="Pfam" id="PF00728">
    <property type="entry name" value="Glyco_hydro_20"/>
    <property type="match status" value="1"/>
</dbReference>
<evidence type="ECO:0000256" key="3">
    <source>
        <dbReference type="ARBA" id="ARBA00012663"/>
    </source>
</evidence>
<dbReference type="EC" id="3.2.1.52" evidence="3"/>
<evidence type="ECO:0000256" key="6">
    <source>
        <dbReference type="PIRSR" id="PIRSR625705-1"/>
    </source>
</evidence>
<feature type="domain" description="Beta-hexosaminidase bacterial type N-terminal" evidence="9">
    <location>
        <begin position="31"/>
        <end position="166"/>
    </location>
</feature>
<dbReference type="GO" id="GO:0005975">
    <property type="term" value="P:carbohydrate metabolic process"/>
    <property type="evidence" value="ECO:0007669"/>
    <property type="project" value="InterPro"/>
</dbReference>
<comment type="similarity">
    <text evidence="2">Belongs to the glycosyl hydrolase 20 family.</text>
</comment>
<evidence type="ECO:0000259" key="8">
    <source>
        <dbReference type="Pfam" id="PF00728"/>
    </source>
</evidence>
<dbReference type="Pfam" id="PF02838">
    <property type="entry name" value="Glyco_hydro_20b"/>
    <property type="match status" value="1"/>
</dbReference>
<dbReference type="Gene3D" id="3.30.379.10">
    <property type="entry name" value="Chitobiase/beta-hexosaminidase domain 2-like"/>
    <property type="match status" value="1"/>
</dbReference>
<accession>A0A939GCF7</accession>
<dbReference type="GO" id="GO:0016020">
    <property type="term" value="C:membrane"/>
    <property type="evidence" value="ECO:0007669"/>
    <property type="project" value="TreeGrafter"/>
</dbReference>
<dbReference type="SUPFAM" id="SSF51445">
    <property type="entry name" value="(Trans)glycosidases"/>
    <property type="match status" value="1"/>
</dbReference>
<dbReference type="RefSeq" id="WP_207363945.1">
    <property type="nucleotide sequence ID" value="NZ_JAFMYV010000003.1"/>
</dbReference>
<evidence type="ECO:0000259" key="9">
    <source>
        <dbReference type="Pfam" id="PF02838"/>
    </source>
</evidence>
<keyword evidence="11" id="KW-1185">Reference proteome</keyword>
<dbReference type="Gene3D" id="3.20.20.80">
    <property type="entry name" value="Glycosidases"/>
    <property type="match status" value="1"/>
</dbReference>
<evidence type="ECO:0000256" key="4">
    <source>
        <dbReference type="ARBA" id="ARBA00022801"/>
    </source>
</evidence>
<reference evidence="10" key="1">
    <citation type="submission" date="2021-03" db="EMBL/GenBank/DDBJ databases">
        <title>Fibrella sp. HMF5335 genome sequencing and assembly.</title>
        <authorList>
            <person name="Kang H."/>
            <person name="Kim H."/>
            <person name="Bae S."/>
            <person name="Joh K."/>
        </authorList>
    </citation>
    <scope>NUCLEOTIDE SEQUENCE</scope>
    <source>
        <strain evidence="10">HMF5335</strain>
    </source>
</reference>
<evidence type="ECO:0000256" key="2">
    <source>
        <dbReference type="ARBA" id="ARBA00006285"/>
    </source>
</evidence>
<dbReference type="InterPro" id="IPR025705">
    <property type="entry name" value="Beta_hexosaminidase_sua/sub"/>
</dbReference>
<gene>
    <name evidence="10" type="ORF">J2I47_07445</name>
</gene>
<evidence type="ECO:0000313" key="10">
    <source>
        <dbReference type="EMBL" id="MBO0936379.1"/>
    </source>
</evidence>
<dbReference type="InterPro" id="IPR029018">
    <property type="entry name" value="Hex-like_dom2"/>
</dbReference>
<organism evidence="10 11">
    <name type="scientific">Fibrella rubiginis</name>
    <dbReference type="NCBI Taxonomy" id="2817060"/>
    <lineage>
        <taxon>Bacteria</taxon>
        <taxon>Pseudomonadati</taxon>
        <taxon>Bacteroidota</taxon>
        <taxon>Cytophagia</taxon>
        <taxon>Cytophagales</taxon>
        <taxon>Spirosomataceae</taxon>
        <taxon>Fibrella</taxon>
    </lineage>
</organism>
<dbReference type="PIRSF" id="PIRSF001093">
    <property type="entry name" value="B-hxosamndse_ab_euk"/>
    <property type="match status" value="1"/>
</dbReference>
<comment type="catalytic activity">
    <reaction evidence="1">
        <text>Hydrolysis of terminal non-reducing N-acetyl-D-hexosamine residues in N-acetyl-beta-D-hexosaminides.</text>
        <dbReference type="EC" id="3.2.1.52"/>
    </reaction>
</comment>
<feature type="active site" description="Proton donor" evidence="6">
    <location>
        <position position="344"/>
    </location>
</feature>
<feature type="signal peptide" evidence="7">
    <location>
        <begin position="1"/>
        <end position="26"/>
    </location>
</feature>
<dbReference type="GO" id="GO:0030203">
    <property type="term" value="P:glycosaminoglycan metabolic process"/>
    <property type="evidence" value="ECO:0007669"/>
    <property type="project" value="TreeGrafter"/>
</dbReference>
<evidence type="ECO:0000313" key="11">
    <source>
        <dbReference type="Proteomes" id="UP000664034"/>
    </source>
</evidence>
<dbReference type="Proteomes" id="UP000664034">
    <property type="component" value="Unassembled WGS sequence"/>
</dbReference>
<keyword evidence="4" id="KW-0378">Hydrolase</keyword>
<dbReference type="SUPFAM" id="SSF55545">
    <property type="entry name" value="beta-N-acetylhexosaminidase-like domain"/>
    <property type="match status" value="1"/>
</dbReference>
<dbReference type="CDD" id="cd06563">
    <property type="entry name" value="GH20_chitobiase-like"/>
    <property type="match status" value="1"/>
</dbReference>
<protein>
    <recommendedName>
        <fullName evidence="3">beta-N-acetylhexosaminidase</fullName>
        <ecNumber evidence="3">3.2.1.52</ecNumber>
    </recommendedName>
</protein>
<dbReference type="AlphaFoldDB" id="A0A939GCF7"/>
<dbReference type="InterPro" id="IPR015883">
    <property type="entry name" value="Glyco_hydro_20_cat"/>
</dbReference>
<comment type="caution">
    <text evidence="10">The sequence shown here is derived from an EMBL/GenBank/DDBJ whole genome shotgun (WGS) entry which is preliminary data.</text>
</comment>
<dbReference type="InterPro" id="IPR015882">
    <property type="entry name" value="HEX_bac_N"/>
</dbReference>
<dbReference type="PRINTS" id="PR00738">
    <property type="entry name" value="GLHYDRLASE20"/>
</dbReference>
<feature type="chain" id="PRO_5037082847" description="beta-N-acetylhexosaminidase" evidence="7">
    <location>
        <begin position="27"/>
        <end position="561"/>
    </location>
</feature>
<dbReference type="PANTHER" id="PTHR22600:SF57">
    <property type="entry name" value="BETA-N-ACETYLHEXOSAMINIDASE"/>
    <property type="match status" value="1"/>
</dbReference>
<dbReference type="GO" id="GO:0004563">
    <property type="term" value="F:beta-N-acetylhexosaminidase activity"/>
    <property type="evidence" value="ECO:0007669"/>
    <property type="project" value="UniProtKB-EC"/>
</dbReference>
<keyword evidence="5" id="KW-0326">Glycosidase</keyword>
<evidence type="ECO:0000256" key="5">
    <source>
        <dbReference type="ARBA" id="ARBA00023295"/>
    </source>
</evidence>
<dbReference type="EMBL" id="JAFMYV010000003">
    <property type="protein sequence ID" value="MBO0936379.1"/>
    <property type="molecule type" value="Genomic_DNA"/>
</dbReference>
<keyword evidence="7" id="KW-0732">Signal</keyword>
<evidence type="ECO:0000256" key="7">
    <source>
        <dbReference type="SAM" id="SignalP"/>
    </source>
</evidence>
<evidence type="ECO:0000256" key="1">
    <source>
        <dbReference type="ARBA" id="ARBA00001231"/>
    </source>
</evidence>
<dbReference type="PANTHER" id="PTHR22600">
    <property type="entry name" value="BETA-HEXOSAMINIDASE"/>
    <property type="match status" value="1"/>
</dbReference>
<proteinExistence type="inferred from homology"/>
<sequence length="561" mass="63946">MIYQRINFSRVFLVICCLLASTGLFAQTARYAIMPRPAKLEERTGTFTLPKKASITIEKGDAGLRLVAGQLADQLAKATGQRPTVTVSSTPKRQGIHFAMDRNGSLAKEGYTLAVSPDRILVTASQPEGFFYGMQSLLQLMPVEVFSPKPITSVRWTVPCCQIDDQPRYSYRGLHLDVSRHFFPIEFIKKYIDLIALHKQNVFHWHLTDDQGWRIEIKKHPKLTELGSVRKQTMIGRYGDNKYDKTPYGGFYTQEQIRDVVRYAQERFVTVIPEIEMPGHAMALLAAYPELGSNPDKIVPVGTKWGVFEDVMFPRKETFRVLEDVLTEVMTLFPSQYIHIGGDECPKTQWRESRFCQELMRKEGLKDEHELQSYFIRHMDKFITSKGRRMIGWDEILEGGLSPNATVMSWRGTEGGVAAARQGHDAIMTPGGFCYLDHYQADPKTQPIAIGGFTTLEKSYGYEPTSDSLKAEQAKHILGVQGNLWSEYIISPEYAEYMVWPRAIALAEVGWTSKNRKDVEDFKKRLDVHKKRLDYMNVNYFGAPINGKFTYQMPTATADKK</sequence>
<name>A0A939GCF7_9BACT</name>
<dbReference type="InterPro" id="IPR017853">
    <property type="entry name" value="GH"/>
</dbReference>